<keyword evidence="2" id="KW-1185">Reference proteome</keyword>
<reference evidence="1" key="1">
    <citation type="submission" date="2023-04" db="EMBL/GenBank/DDBJ databases">
        <title>Draft Genome sequencing of Naganishia species isolated from polar environments using Oxford Nanopore Technology.</title>
        <authorList>
            <person name="Leo P."/>
            <person name="Venkateswaran K."/>
        </authorList>
    </citation>
    <scope>NUCLEOTIDE SEQUENCE</scope>
    <source>
        <strain evidence="1">MNA-CCFEE 5262</strain>
    </source>
</reference>
<comment type="caution">
    <text evidence="1">The sequence shown here is derived from an EMBL/GenBank/DDBJ whole genome shotgun (WGS) entry which is preliminary data.</text>
</comment>
<dbReference type="Proteomes" id="UP001230649">
    <property type="component" value="Unassembled WGS sequence"/>
</dbReference>
<evidence type="ECO:0000313" key="1">
    <source>
        <dbReference type="EMBL" id="KAJ9110933.1"/>
    </source>
</evidence>
<gene>
    <name evidence="1" type="ORF">QFC20_002699</name>
</gene>
<organism evidence="1 2">
    <name type="scientific">Naganishia adeliensis</name>
    <dbReference type="NCBI Taxonomy" id="92952"/>
    <lineage>
        <taxon>Eukaryota</taxon>
        <taxon>Fungi</taxon>
        <taxon>Dikarya</taxon>
        <taxon>Basidiomycota</taxon>
        <taxon>Agaricomycotina</taxon>
        <taxon>Tremellomycetes</taxon>
        <taxon>Filobasidiales</taxon>
        <taxon>Filobasidiaceae</taxon>
        <taxon>Naganishia</taxon>
    </lineage>
</organism>
<sequence>MPLKRLELCDFKSYRGEQVIDFGPSSFTCIIGPNGSGKSNLTDAISFVLGVKSNQLRSNVLKDLIYRGREAAQGQEDVLGAAGNGDGGGRKAKPRPKKKEAKPSKSRKRKQRDDESDASDEEGEGSDEEEDDEQDQDDDDEPEEEDDAQAGRTGGNDAKTAWVMAVYEDADAKEFKYKRSINASGTSTYSLNGRTVTHTTYNQSLEKHNILVKAKNFLVFQGDVEAIAQQNPKELSKLIDQISGSLDLAEEYNNAKAQQEKVTERATLNYSKKRGITSEVRHYREQREEVDRWEALKEEREELIVQHTLWRLFHINEELEVCQAKISEAEDRMRGLKRDQDAKERKVNAAKQAQAKANLDLKKQQSEIKQAERALEEKKPGLLTIETQIEHSKKKISTSEKLIKDVERDEARQDTTVRNLQKDLNDTRKLSDAAAERQREAARKKGTALRAEDLDEYRKLKASASTQAVDERKELQARKRELKKLTDALNTAKENLAATESQQSKLQDEVSIVQERQSSLEAHAEEAGRRLREKRTELEHIQRDTSRISRLETETNERLQEALNQLLAAGVHKRESDSQAKLRETVSNLKRIFPGVHGRLADLCQPTESRFKTAVRTVLGRNNDAIVVDMEETGISCIEYMRNQRAGQATFIPLDTIQVKPTNDKLRSLGVGSRLAIDVIKYDPVLERAFQHACGSALVCDTVEIAKDRAYNKGVQVKTVTLQGTILHKSGLITGGQVPREDRETLGELDIQALQKRRDAMLNQLADYAKQKPKASDTAKLENELREAEANHRVLADQLAAANHRLEGARRELNHANETISKQKKDLNKVLEVPFRNSSNADKMPFQAQKAVDNQNAKVEELASQVNAADDEIFADFCRRIGVANIREYENVQLKAAQEENDALLKYKTQIARLEHQLKFETAQLDGTRERLQRLRATVERERQNLEGKLESDLEALQGEIAEAEEQVKSLRSDLEDLEKDVGEKNAAVDAARRAYNKASRALDEVSKDVSGWRDEMESAASERYSIYRKCRLEDIQIPLLAGDLAKVPITEASPPHNPHTQLLTRDPKDDDDSMETEESSTALRLRDFGIDVDFSELEDEERDNANPEHGQEMEERIANVAAEIEKMAPNLKSKQKLTDVESRLKNVEAEGTEIRDEIKEARDAFLAVKKKRCDLFNKAFNHIAERIDEVYKGLTKGKAAPVGGVAYLSLEDSEEPYLSGIKYHAMPPMKRFRDMDQLSGGEKTMAALALLFAIHSYQPSPFFVLDEVDAALDNTNVGRIASWIRRYSGDEVQFIVISLKNSLYENADCLVGVHRDQEVNSSKALTLDLRQYTETMAQPNRPQPGQHISFDQQQHPRFVQQPSSSSVYISTSDAKGKPPLPSYSSAGSVPGNELGYTGHQAPNPAAGGLGGLLGIGQPGGPGGGAADVRRKKSLVRPDRERIDPNHRLWHYREHAVAAAEAMPQQQGGRPGMPQQGYSSQTSQRAGGVSVLPSTTGNAPPGLRRGKSILAREPTDGASESGLNFLKRGATLRRKTTAASKEGLVGGRQGPTATSAGTGRSATRDYSRNKDDEGVACLGNFVPGPKNWWMVYCYLLTICIPNFVLKNVGGKRTPEAQRAWREKIGLVSINAFLMAAVGFITFGFTQTVCSSTGVRIQGGTASNASLIINGYSYDLGNWNHPAAGTAFNGSQNPLFMDNWMAGGKDASFLFQKVNENCLNILTPSNTTAIPKDGNRMAWYFPCNLHDQDGKSAVNLTGYTDATNCHTSTSARNDFYAMNKQGEIYWSWDQVQNSSRNLAVYESSVLDLSLLQWLQNSQVSYPAFFDEIKTANASYQGKDITMMMYRAGMKDMGRCLEDIARVGFVDTKSIGCVASDVVLYVSLVFILGVVGIKFAMAVIFGWFLSWKLGNFKGESYQQRMARAQEIENWTEDIYRPAPSRYRPSVPQNKGGNGQQGRKAAFLPTTSRFSKAEPMMVNGSRPSTAYGNVDQLAYGGGYGARSRQASMYGMNKVAAAVAAQGTPPGSPMLRSSRSSASLPYGRDDSRMNLASDANVSPCPFPLVDVIPQPPPDYEPFNFPLMHTICLVTAYSESIEGLRTTLDSLATTDYPNSHKMILVIADGMVTGAGSKQTTPDIVLGMMKDLIIPTEQVEPHSYVAIADGHKRHNMAKVYAGYYEYDNNTVELSKQQKVPIVLVAKCGNPLEVNDVKPGNRGKRDSQIVLMAFLQKVMFDERMTTFEYEFFNSIWRVTGVSPDRYESVLCVDADTKVFPDSLTRMVACLVHDQEIMGLCGETKIANKAETWVTMIQVFEYYISHHLTKAFESMFGGVTCLPGCFSMYRIKAPKGETGYWVPILANPDIVEHYSENIVDTLHKKNLLLLGEDRFLTTLMLKTFPKRKMMFCPQAVCKTVVPDTFRVLLSQRRRWINSTIHNLAELVLVRDLCGTFCFSMQFVVFMELVGTLVLPAAIAFTLYIIILAIIPGSSKPVVSLILLAFILGLPGLLIVITSRKVAYVGWMLIYLCSLPIWNFVLPAYAFWHMDDFSWGLVRQIEGETGKGAGHGDKEGEFDSTQIVMKRWVEFERERRWKSGTQSRDSYYDLAQRSSSPKSRDGLGRDRYSVVSTIETYTTGGASSDVGMYKHSQSFGSMSHQTQSPDFNALYSGGPFRGNGGRDASPGSSDSHDNASGHVGYGYDASVMSGRADEEQPILPAFNQAAGSPNSYTQMPRRHPSELELPSEGYGGFGQSRSPPPPVSGANRRVSLRDDGPTDLAEPVVRRVPRSSSKRSSFSQSGYPQAQQTYRGVTSPNANPSANLPPGAAPAQYGRQY</sequence>
<evidence type="ECO:0000313" key="2">
    <source>
        <dbReference type="Proteomes" id="UP001230649"/>
    </source>
</evidence>
<dbReference type="EMBL" id="JASBWS010000021">
    <property type="protein sequence ID" value="KAJ9110933.1"/>
    <property type="molecule type" value="Genomic_DNA"/>
</dbReference>
<accession>A0ACC2WGQ7</accession>
<protein>
    <submittedName>
        <fullName evidence="1">Uncharacterized protein</fullName>
    </submittedName>
</protein>
<proteinExistence type="predicted"/>
<name>A0ACC2WGQ7_9TREE</name>